<sequence>MKRSINQLKVIIALFIVFVMVFAAVIPTTLAFNIDRIEGFDKGPSYKPVVPMKKVTFVNFDGESYLDDYAYLAAVPTAV</sequence>
<dbReference type="EMBL" id="BART01018490">
    <property type="protein sequence ID" value="GAG75373.1"/>
    <property type="molecule type" value="Genomic_DNA"/>
</dbReference>
<accession>X1ASX0</accession>
<dbReference type="AlphaFoldDB" id="X1ASX0"/>
<reference evidence="1" key="1">
    <citation type="journal article" date="2014" name="Front. Microbiol.">
        <title>High frequency of phylogenetically diverse reductive dehalogenase-homologous genes in deep subseafloor sedimentary metagenomes.</title>
        <authorList>
            <person name="Kawai M."/>
            <person name="Futagami T."/>
            <person name="Toyoda A."/>
            <person name="Takaki Y."/>
            <person name="Nishi S."/>
            <person name="Hori S."/>
            <person name="Arai W."/>
            <person name="Tsubouchi T."/>
            <person name="Morono Y."/>
            <person name="Uchiyama I."/>
            <person name="Ito T."/>
            <person name="Fujiyama A."/>
            <person name="Inagaki F."/>
            <person name="Takami H."/>
        </authorList>
    </citation>
    <scope>NUCLEOTIDE SEQUENCE</scope>
    <source>
        <strain evidence="1">Expedition CK06-06</strain>
    </source>
</reference>
<proteinExistence type="predicted"/>
<protein>
    <submittedName>
        <fullName evidence="1">Uncharacterized protein</fullName>
    </submittedName>
</protein>
<comment type="caution">
    <text evidence="1">The sequence shown here is derived from an EMBL/GenBank/DDBJ whole genome shotgun (WGS) entry which is preliminary data.</text>
</comment>
<gene>
    <name evidence="1" type="ORF">S01H4_34892</name>
</gene>
<name>X1ASX0_9ZZZZ</name>
<feature type="non-terminal residue" evidence="1">
    <location>
        <position position="79"/>
    </location>
</feature>
<organism evidence="1">
    <name type="scientific">marine sediment metagenome</name>
    <dbReference type="NCBI Taxonomy" id="412755"/>
    <lineage>
        <taxon>unclassified sequences</taxon>
        <taxon>metagenomes</taxon>
        <taxon>ecological metagenomes</taxon>
    </lineage>
</organism>
<evidence type="ECO:0000313" key="1">
    <source>
        <dbReference type="EMBL" id="GAG75373.1"/>
    </source>
</evidence>